<evidence type="ECO:0000313" key="6">
    <source>
        <dbReference type="EMBL" id="RPJ67693.1"/>
    </source>
</evidence>
<dbReference type="FunFam" id="3.90.550.10:FF:000011">
    <property type="entry name" value="3-deoxy-manno-octulosonate cytidylyltransferase"/>
    <property type="match status" value="1"/>
</dbReference>
<dbReference type="OrthoDB" id="9815559at2"/>
<sequence>MAFSVIIPARFGSTRFPGKPLADINGKPMINHVVDRAVEAGASQIIVATDDDRIAQVVSQPATVCMTAPHHQSGTERLAEVVTSCGISQQHIVVNVQGDEPFVPAENIQQVATLLASHEAPMATLSTPIKDVEEITNPNIVKVVCDVNGRALYFSRASIPFQRDAMLANFADPSKANVSHFQRHIGIYAYRAGYIQQYVDYAPSAIEQQESLEQLRALWYGDSIMVQEAVSPPPVGIDTPEDLSNLLLKDKDILHAN</sequence>
<keyword evidence="4 5" id="KW-0448">Lipopolysaccharide biosynthesis</keyword>
<accession>A0A3N5Y3H4</accession>
<keyword evidence="7" id="KW-1185">Reference proteome</keyword>
<dbReference type="Gene3D" id="3.90.550.10">
    <property type="entry name" value="Spore Coat Polysaccharide Biosynthesis Protein SpsA, Chain A"/>
    <property type="match status" value="1"/>
</dbReference>
<dbReference type="GO" id="GO:0033468">
    <property type="term" value="P:CMP-keto-3-deoxy-D-manno-octulosonic acid biosynthetic process"/>
    <property type="evidence" value="ECO:0007669"/>
    <property type="project" value="UniProtKB-UniRule"/>
</dbReference>
<dbReference type="NCBIfam" id="NF009905">
    <property type="entry name" value="PRK13368.1"/>
    <property type="match status" value="1"/>
</dbReference>
<evidence type="ECO:0000313" key="7">
    <source>
        <dbReference type="Proteomes" id="UP000275281"/>
    </source>
</evidence>
<dbReference type="Proteomes" id="UP000275281">
    <property type="component" value="Unassembled WGS sequence"/>
</dbReference>
<comment type="similarity">
    <text evidence="5">Belongs to the KdsB family.</text>
</comment>
<dbReference type="GO" id="GO:0008690">
    <property type="term" value="F:3-deoxy-manno-octulosonate cytidylyltransferase activity"/>
    <property type="evidence" value="ECO:0007669"/>
    <property type="project" value="UniProtKB-UniRule"/>
</dbReference>
<dbReference type="EMBL" id="RPOK01000002">
    <property type="protein sequence ID" value="RPJ67693.1"/>
    <property type="molecule type" value="Genomic_DNA"/>
</dbReference>
<dbReference type="GO" id="GO:0016020">
    <property type="term" value="C:membrane"/>
    <property type="evidence" value="ECO:0007669"/>
    <property type="project" value="UniProtKB-SubCell"/>
</dbReference>
<evidence type="ECO:0000256" key="2">
    <source>
        <dbReference type="ARBA" id="ARBA00022679"/>
    </source>
</evidence>
<evidence type="ECO:0000256" key="5">
    <source>
        <dbReference type="HAMAP-Rule" id="MF_00057"/>
    </source>
</evidence>
<comment type="subcellular location">
    <subcellularLocation>
        <location evidence="5">Cytoplasm</location>
    </subcellularLocation>
    <subcellularLocation>
        <location evidence="1">Membrane</location>
    </subcellularLocation>
</comment>
<keyword evidence="2 5" id="KW-0808">Transferase</keyword>
<dbReference type="NCBIfam" id="NF003950">
    <property type="entry name" value="PRK05450.1-3"/>
    <property type="match status" value="1"/>
</dbReference>
<comment type="pathway">
    <text evidence="5">Nucleotide-sugar biosynthesis; CMP-3-deoxy-D-manno-octulosonate biosynthesis; CMP-3-deoxy-D-manno-octulosonate from 3-deoxy-D-manno-octulosonate and CTP: step 1/1.</text>
</comment>
<dbReference type="PANTHER" id="PTHR42866:SF2">
    <property type="entry name" value="3-DEOXY-MANNO-OCTULOSONATE CYTIDYLYLTRANSFERASE, MITOCHONDRIAL"/>
    <property type="match status" value="1"/>
</dbReference>
<dbReference type="RefSeq" id="WP_124027595.1">
    <property type="nucleotide sequence ID" value="NZ_JBHRSN010000015.1"/>
</dbReference>
<name>A0A3N5Y3H4_9ALTE</name>
<comment type="caution">
    <text evidence="6">The sequence shown here is derived from an EMBL/GenBank/DDBJ whole genome shotgun (WGS) entry which is preliminary data.</text>
</comment>
<dbReference type="HAMAP" id="MF_00057">
    <property type="entry name" value="KdsB"/>
    <property type="match status" value="1"/>
</dbReference>
<dbReference type="CDD" id="cd02517">
    <property type="entry name" value="CMP-KDO-Synthetase"/>
    <property type="match status" value="1"/>
</dbReference>
<gene>
    <name evidence="5" type="primary">kdsB</name>
    <name evidence="6" type="ORF">DRW07_08840</name>
</gene>
<dbReference type="NCBIfam" id="NF003952">
    <property type="entry name" value="PRK05450.1-5"/>
    <property type="match status" value="1"/>
</dbReference>
<comment type="function">
    <text evidence="5">Activates KDO (a required 8-carbon sugar) for incorporation into bacterial lipopolysaccharide in Gram-negative bacteria.</text>
</comment>
<reference evidence="6 7" key="1">
    <citation type="submission" date="2018-11" db="EMBL/GenBank/DDBJ databases">
        <authorList>
            <person name="Ye M.-Q."/>
            <person name="Du Z.-J."/>
        </authorList>
    </citation>
    <scope>NUCLEOTIDE SEQUENCE [LARGE SCALE GENOMIC DNA]</scope>
    <source>
        <strain evidence="6 7">U0105</strain>
    </source>
</reference>
<dbReference type="EC" id="2.7.7.38" evidence="5"/>
<dbReference type="GO" id="GO:0005829">
    <property type="term" value="C:cytosol"/>
    <property type="evidence" value="ECO:0007669"/>
    <property type="project" value="TreeGrafter"/>
</dbReference>
<dbReference type="InterPro" id="IPR003329">
    <property type="entry name" value="Cytidylyl_trans"/>
</dbReference>
<dbReference type="Pfam" id="PF02348">
    <property type="entry name" value="CTP_transf_3"/>
    <property type="match status" value="1"/>
</dbReference>
<proteinExistence type="inferred from homology"/>
<keyword evidence="3 5" id="KW-0548">Nucleotidyltransferase</keyword>
<dbReference type="GO" id="GO:0009103">
    <property type="term" value="P:lipopolysaccharide biosynthetic process"/>
    <property type="evidence" value="ECO:0007669"/>
    <property type="project" value="UniProtKB-UniRule"/>
</dbReference>
<dbReference type="PANTHER" id="PTHR42866">
    <property type="entry name" value="3-DEOXY-MANNO-OCTULOSONATE CYTIDYLYLTRANSFERASE"/>
    <property type="match status" value="1"/>
</dbReference>
<comment type="catalytic activity">
    <reaction evidence="5">
        <text>3-deoxy-alpha-D-manno-oct-2-ulosonate + CTP = CMP-3-deoxy-beta-D-manno-octulosonate + diphosphate</text>
        <dbReference type="Rhea" id="RHEA:23448"/>
        <dbReference type="ChEBI" id="CHEBI:33019"/>
        <dbReference type="ChEBI" id="CHEBI:37563"/>
        <dbReference type="ChEBI" id="CHEBI:85986"/>
        <dbReference type="ChEBI" id="CHEBI:85987"/>
        <dbReference type="EC" id="2.7.7.38"/>
    </reaction>
</comment>
<dbReference type="NCBIfam" id="TIGR00466">
    <property type="entry name" value="kdsB"/>
    <property type="match status" value="1"/>
</dbReference>
<dbReference type="UniPathway" id="UPA00358">
    <property type="reaction ID" value="UER00476"/>
</dbReference>
<dbReference type="InterPro" id="IPR004528">
    <property type="entry name" value="KdsB"/>
</dbReference>
<organism evidence="6 7">
    <name type="scientific">Alteromonas sediminis</name>
    <dbReference type="NCBI Taxonomy" id="2259342"/>
    <lineage>
        <taxon>Bacteria</taxon>
        <taxon>Pseudomonadati</taxon>
        <taxon>Pseudomonadota</taxon>
        <taxon>Gammaproteobacteria</taxon>
        <taxon>Alteromonadales</taxon>
        <taxon>Alteromonadaceae</taxon>
        <taxon>Alteromonas/Salinimonas group</taxon>
        <taxon>Alteromonas</taxon>
    </lineage>
</organism>
<keyword evidence="5" id="KW-0963">Cytoplasm</keyword>
<evidence type="ECO:0000256" key="4">
    <source>
        <dbReference type="ARBA" id="ARBA00022985"/>
    </source>
</evidence>
<dbReference type="InterPro" id="IPR029044">
    <property type="entry name" value="Nucleotide-diphossugar_trans"/>
</dbReference>
<dbReference type="AlphaFoldDB" id="A0A3N5Y3H4"/>
<dbReference type="SUPFAM" id="SSF53448">
    <property type="entry name" value="Nucleotide-diphospho-sugar transferases"/>
    <property type="match status" value="1"/>
</dbReference>
<evidence type="ECO:0000256" key="3">
    <source>
        <dbReference type="ARBA" id="ARBA00022695"/>
    </source>
</evidence>
<evidence type="ECO:0000256" key="1">
    <source>
        <dbReference type="ARBA" id="ARBA00004370"/>
    </source>
</evidence>
<protein>
    <recommendedName>
        <fullName evidence="5">3-deoxy-manno-octulosonate cytidylyltransferase</fullName>
        <ecNumber evidence="5">2.7.7.38</ecNumber>
    </recommendedName>
    <alternativeName>
        <fullName evidence="5">CMP-2-keto-3-deoxyoctulosonic acid synthase</fullName>
        <shortName evidence="5">CKS</shortName>
        <shortName evidence="5">CMP-KDO synthase</shortName>
    </alternativeName>
</protein>